<dbReference type="Pfam" id="PF00196">
    <property type="entry name" value="GerE"/>
    <property type="match status" value="1"/>
</dbReference>
<feature type="domain" description="HTH luxR-type" evidence="4">
    <location>
        <begin position="173"/>
        <end position="238"/>
    </location>
</feature>
<dbReference type="InterPro" id="IPR016032">
    <property type="entry name" value="Sig_transdc_resp-reg_C-effctor"/>
</dbReference>
<dbReference type="STRING" id="69974.MPLDJ20_100028"/>
<name>A0A090DAS7_MESPL</name>
<dbReference type="Gene3D" id="1.10.10.10">
    <property type="entry name" value="Winged helix-like DNA-binding domain superfamily/Winged helix DNA-binding domain"/>
    <property type="match status" value="1"/>
</dbReference>
<dbReference type="SUPFAM" id="SSF46894">
    <property type="entry name" value="C-terminal effector domain of the bipartite response regulators"/>
    <property type="match status" value="1"/>
</dbReference>
<keyword evidence="3" id="KW-0804">Transcription</keyword>
<keyword evidence="2" id="KW-0238">DNA-binding</keyword>
<evidence type="ECO:0000256" key="2">
    <source>
        <dbReference type="ARBA" id="ARBA00023125"/>
    </source>
</evidence>
<evidence type="ECO:0000256" key="3">
    <source>
        <dbReference type="ARBA" id="ARBA00023163"/>
    </source>
</evidence>
<reference evidence="6" key="1">
    <citation type="submission" date="2014-08" db="EMBL/GenBank/DDBJ databases">
        <authorList>
            <person name="Moulin L."/>
        </authorList>
    </citation>
    <scope>NUCLEOTIDE SEQUENCE [LARGE SCALE GENOMIC DNA]</scope>
</reference>
<evidence type="ECO:0000313" key="5">
    <source>
        <dbReference type="EMBL" id="CDX12323.1"/>
    </source>
</evidence>
<evidence type="ECO:0000256" key="1">
    <source>
        <dbReference type="ARBA" id="ARBA00023015"/>
    </source>
</evidence>
<organism evidence="5 6">
    <name type="scientific">Mesorhizobium plurifarium</name>
    <dbReference type="NCBI Taxonomy" id="69974"/>
    <lineage>
        <taxon>Bacteria</taxon>
        <taxon>Pseudomonadati</taxon>
        <taxon>Pseudomonadota</taxon>
        <taxon>Alphaproteobacteria</taxon>
        <taxon>Hyphomicrobiales</taxon>
        <taxon>Phyllobacteriaceae</taxon>
        <taxon>Mesorhizobium</taxon>
    </lineage>
</organism>
<dbReference type="SMART" id="SM00421">
    <property type="entry name" value="HTH_LUXR"/>
    <property type="match status" value="1"/>
</dbReference>
<dbReference type="Gene3D" id="3.30.450.80">
    <property type="entry name" value="Transcription factor LuxR-like, autoinducer-binding domain"/>
    <property type="match status" value="1"/>
</dbReference>
<dbReference type="Proteomes" id="UP000045285">
    <property type="component" value="Unassembled WGS sequence"/>
</dbReference>
<dbReference type="SUPFAM" id="SSF75516">
    <property type="entry name" value="Pheromone-binding domain of LuxR-like quorum-sensing transcription factors"/>
    <property type="match status" value="1"/>
</dbReference>
<dbReference type="Pfam" id="PF03472">
    <property type="entry name" value="Autoind_bind"/>
    <property type="match status" value="1"/>
</dbReference>
<proteinExistence type="predicted"/>
<dbReference type="PANTHER" id="PTHR44688">
    <property type="entry name" value="DNA-BINDING TRANSCRIPTIONAL ACTIVATOR DEVR_DOSR"/>
    <property type="match status" value="1"/>
</dbReference>
<dbReference type="EMBL" id="CCMZ01000003">
    <property type="protein sequence ID" value="CDX12323.1"/>
    <property type="molecule type" value="Genomic_DNA"/>
</dbReference>
<keyword evidence="6" id="KW-1185">Reference proteome</keyword>
<dbReference type="CDD" id="cd06170">
    <property type="entry name" value="LuxR_C_like"/>
    <property type="match status" value="1"/>
</dbReference>
<protein>
    <submittedName>
        <fullName evidence="5">LuxR family transcriptional regulator</fullName>
    </submittedName>
</protein>
<evidence type="ECO:0000313" key="6">
    <source>
        <dbReference type="Proteomes" id="UP000045285"/>
    </source>
</evidence>
<dbReference type="PROSITE" id="PS50043">
    <property type="entry name" value="HTH_LUXR_2"/>
    <property type="match status" value="1"/>
</dbReference>
<dbReference type="AlphaFoldDB" id="A0A090DAS7"/>
<keyword evidence="1" id="KW-0805">Transcription regulation</keyword>
<dbReference type="InterPro" id="IPR036388">
    <property type="entry name" value="WH-like_DNA-bd_sf"/>
</dbReference>
<gene>
    <name evidence="5" type="ORF">MPL3356_110444</name>
</gene>
<dbReference type="InterPro" id="IPR005143">
    <property type="entry name" value="TF_LuxR_autoind-bd_dom"/>
</dbReference>
<accession>A0A090DAS7</accession>
<sequence length="242" mass="27215">MQFVFETFLEQLSESVDETDFRNAMARAAAAFDLVKFAYLWLPPRAPGKPRLISNYPPRWTAHYLSNHYHAIDPVIARAQGGQCPFLWGLHYSRTAGLSDFERKLFDEAAAFGIRCGLTIPILDKRGNVAAMSFAADGLDPALLRVAERYQEAFRFMATCFHICVRRKLSADRVVNGVQLTPREYECLEWAAQGKSARDIASIVGIRRRTASFHLENARKKLGVRTRMQAVAQFSAARTGLG</sequence>
<dbReference type="InterPro" id="IPR036693">
    <property type="entry name" value="TF_LuxR_autoind-bd_dom_sf"/>
</dbReference>
<dbReference type="PANTHER" id="PTHR44688:SF16">
    <property type="entry name" value="DNA-BINDING TRANSCRIPTIONAL ACTIVATOR DEVR_DOSR"/>
    <property type="match status" value="1"/>
</dbReference>
<evidence type="ECO:0000259" key="4">
    <source>
        <dbReference type="PROSITE" id="PS50043"/>
    </source>
</evidence>
<dbReference type="InterPro" id="IPR000792">
    <property type="entry name" value="Tscrpt_reg_LuxR_C"/>
</dbReference>
<dbReference type="GO" id="GO:0006355">
    <property type="term" value="P:regulation of DNA-templated transcription"/>
    <property type="evidence" value="ECO:0007669"/>
    <property type="project" value="InterPro"/>
</dbReference>
<dbReference type="PRINTS" id="PR00038">
    <property type="entry name" value="HTHLUXR"/>
</dbReference>
<dbReference type="GO" id="GO:0003677">
    <property type="term" value="F:DNA binding"/>
    <property type="evidence" value="ECO:0007669"/>
    <property type="project" value="UniProtKB-KW"/>
</dbReference>